<dbReference type="EMBL" id="BAED01000080">
    <property type="protein sequence ID" value="GAB08082.1"/>
    <property type="molecule type" value="Genomic_DNA"/>
</dbReference>
<evidence type="ECO:0000313" key="1">
    <source>
        <dbReference type="EMBL" id="GAB08082.1"/>
    </source>
</evidence>
<dbReference type="STRING" id="1075090.GOAMR_80_00250"/>
<accession>G7GWV7</accession>
<evidence type="ECO:0008006" key="3">
    <source>
        <dbReference type="Google" id="ProtNLM"/>
    </source>
</evidence>
<evidence type="ECO:0000313" key="2">
    <source>
        <dbReference type="Proteomes" id="UP000006023"/>
    </source>
</evidence>
<dbReference type="AlphaFoldDB" id="G7GWV7"/>
<proteinExistence type="predicted"/>
<dbReference type="RefSeq" id="WP_005193557.1">
    <property type="nucleotide sequence ID" value="NZ_BAED01000080.1"/>
</dbReference>
<gene>
    <name evidence="1" type="ORF">GOAMR_80_00250</name>
</gene>
<comment type="caution">
    <text evidence="1">The sequence shown here is derived from an EMBL/GenBank/DDBJ whole genome shotgun (WGS) entry which is preliminary data.</text>
</comment>
<reference evidence="1 2" key="1">
    <citation type="submission" date="2011-11" db="EMBL/GenBank/DDBJ databases">
        <title>Whole genome shotgun sequence of Gordonia amarae NBRC 15530.</title>
        <authorList>
            <person name="Takarada H."/>
            <person name="Hosoyama A."/>
            <person name="Tsuchikane K."/>
            <person name="Katsumata H."/>
            <person name="Yamazaki S."/>
            <person name="Fujita N."/>
        </authorList>
    </citation>
    <scope>NUCLEOTIDE SEQUENCE [LARGE SCALE GENOMIC DNA]</scope>
    <source>
        <strain evidence="1 2">NBRC 15530</strain>
    </source>
</reference>
<dbReference type="eggNOG" id="COG5340">
    <property type="taxonomic scope" value="Bacteria"/>
</dbReference>
<protein>
    <recommendedName>
        <fullName evidence="3">AbiEi antitoxin C-terminal domain-containing protein</fullName>
    </recommendedName>
</protein>
<keyword evidence="2" id="KW-1185">Reference proteome</keyword>
<dbReference type="Proteomes" id="UP000006023">
    <property type="component" value="Unassembled WGS sequence"/>
</dbReference>
<organism evidence="1 2">
    <name type="scientific">Gordonia amarae NBRC 15530</name>
    <dbReference type="NCBI Taxonomy" id="1075090"/>
    <lineage>
        <taxon>Bacteria</taxon>
        <taxon>Bacillati</taxon>
        <taxon>Actinomycetota</taxon>
        <taxon>Actinomycetes</taxon>
        <taxon>Mycobacteriales</taxon>
        <taxon>Gordoniaceae</taxon>
        <taxon>Gordonia</taxon>
    </lineage>
</organism>
<name>G7GWV7_9ACTN</name>
<sequence length="292" mass="31474">MYPGAYVLAGEEFAGHEGAQGLHRLASIAASITEIGTGTDLPLSHASAAALHGIPLLKPDIARVHVTTGRSAGGSIRKYRHIHAAPLDPVEVTFVDGTAVTTVERTAVDVACCGDFAQALTAFDHGLRAGGRADLMRDILGNRRRRGGSVARRALDRASPLSESVGESWSRAQMIEAGLPLPRLQHTFRCASGNYRTDFDWQGLVIGEFDGMVKYGRHLRSGESAAESVAREKRREDDLRGTSGAMVRRWTWADLERHRLVALVTPLAGALRTLGRLAEFTLTESGHAQPIP</sequence>